<feature type="region of interest" description="Disordered" evidence="1">
    <location>
        <begin position="1"/>
        <end position="29"/>
    </location>
</feature>
<reference evidence="2" key="1">
    <citation type="submission" date="2021-01" db="EMBL/GenBank/DDBJ databases">
        <title>Whole genome shotgun sequence of Planosporangium flavigriseum NBRC 105377.</title>
        <authorList>
            <person name="Komaki H."/>
            <person name="Tamura T."/>
        </authorList>
    </citation>
    <scope>NUCLEOTIDE SEQUENCE</scope>
    <source>
        <strain evidence="2">NBRC 105377</strain>
    </source>
</reference>
<evidence type="ECO:0000256" key="1">
    <source>
        <dbReference type="SAM" id="MobiDB-lite"/>
    </source>
</evidence>
<proteinExistence type="predicted"/>
<evidence type="ECO:0000313" key="3">
    <source>
        <dbReference type="Proteomes" id="UP000653674"/>
    </source>
</evidence>
<protein>
    <submittedName>
        <fullName evidence="2">Uncharacterized protein</fullName>
    </submittedName>
</protein>
<evidence type="ECO:0000313" key="2">
    <source>
        <dbReference type="EMBL" id="GIG73072.1"/>
    </source>
</evidence>
<keyword evidence="3" id="KW-1185">Reference proteome</keyword>
<dbReference type="EMBL" id="BONU01000007">
    <property type="protein sequence ID" value="GIG73072.1"/>
    <property type="molecule type" value="Genomic_DNA"/>
</dbReference>
<dbReference type="Proteomes" id="UP000653674">
    <property type="component" value="Unassembled WGS sequence"/>
</dbReference>
<name>A0A8J3LJS3_9ACTN</name>
<feature type="compositionally biased region" description="Polar residues" evidence="1">
    <location>
        <begin position="1"/>
        <end position="23"/>
    </location>
</feature>
<organism evidence="2 3">
    <name type="scientific">Planosporangium flavigriseum</name>
    <dbReference type="NCBI Taxonomy" id="373681"/>
    <lineage>
        <taxon>Bacteria</taxon>
        <taxon>Bacillati</taxon>
        <taxon>Actinomycetota</taxon>
        <taxon>Actinomycetes</taxon>
        <taxon>Micromonosporales</taxon>
        <taxon>Micromonosporaceae</taxon>
        <taxon>Planosporangium</taxon>
    </lineage>
</organism>
<accession>A0A8J3LJS3</accession>
<sequence>MLRRNSQSRISTESTPAQEQTLAGNRMSRMMPLGARTNYRLDGKIIAGGGVAALPTEGAMR</sequence>
<gene>
    <name evidence="2" type="ORF">Pfl04_14760</name>
</gene>
<comment type="caution">
    <text evidence="2">The sequence shown here is derived from an EMBL/GenBank/DDBJ whole genome shotgun (WGS) entry which is preliminary data.</text>
</comment>
<dbReference type="AlphaFoldDB" id="A0A8J3LJS3"/>